<comment type="caution">
    <text evidence="7">The sequence shown here is derived from an EMBL/GenBank/DDBJ whole genome shotgun (WGS) entry which is preliminary data.</text>
</comment>
<dbReference type="Pfam" id="PF02771">
    <property type="entry name" value="Acyl-CoA_dh_N"/>
    <property type="match status" value="1"/>
</dbReference>
<evidence type="ECO:0000259" key="6">
    <source>
        <dbReference type="Pfam" id="PF08028"/>
    </source>
</evidence>
<dbReference type="PIRSF" id="PIRSF016578">
    <property type="entry name" value="HsaA"/>
    <property type="match status" value="1"/>
</dbReference>
<dbReference type="InterPro" id="IPR050741">
    <property type="entry name" value="Acyl-CoA_dehydrogenase"/>
</dbReference>
<sequence length="426" mass="47191">MIAYPESDAGLTDPESGNRFQEVFRRIEDGAVERERNRTLAFEPIEWLREAGFLKLRVPREQGGAGLSIPETFAFLISLAAADSNVPQIVRAHFAFVEEERQRAGRSDDAAATRWLERIGDGALFGAAMAELSASTSTETTLTRVDGAWRLNGRKYYSTGSLYADWIAVIAMDGEDRVRVAVPVNAPGVSRIDDWDGFGQRLTGSGTTVFENVPVEEWQIYHRNTGDDFPINRFLLAYYQTFHLATLAGIARAVLRDTIAFVQPRSRTFGVPGKTSPRTDPLVQGVVGRLSSLAFAAEALVGRVADTLGQAALFRENGDENEELSFQAELEAYHAQQVILPLVLEAATSLFEVGGASATSEKLKLDRHWRNARVLASHNPAAQRERELGDWRLNGVRPGEVWRQAILQEREDRIHALNVTPLSQNT</sequence>
<dbReference type="Gene3D" id="1.20.140.10">
    <property type="entry name" value="Butyryl-CoA Dehydrogenase, subunit A, domain 3"/>
    <property type="match status" value="1"/>
</dbReference>
<dbReference type="Gene3D" id="2.40.110.10">
    <property type="entry name" value="Butyryl-CoA Dehydrogenase, subunit A, domain 2"/>
    <property type="match status" value="1"/>
</dbReference>
<dbReference type="Pfam" id="PF08028">
    <property type="entry name" value="Acyl-CoA_dh_2"/>
    <property type="match status" value="1"/>
</dbReference>
<evidence type="ECO:0000256" key="3">
    <source>
        <dbReference type="ARBA" id="ARBA00049661"/>
    </source>
</evidence>
<keyword evidence="8" id="KW-1185">Reference proteome</keyword>
<name>A0ABX0KJ19_9PROT</name>
<dbReference type="PANTHER" id="PTHR48083">
    <property type="entry name" value="MEDIUM-CHAIN SPECIFIC ACYL-COA DEHYDROGENASE, MITOCHONDRIAL-RELATED"/>
    <property type="match status" value="1"/>
</dbReference>
<proteinExistence type="inferred from homology"/>
<reference evidence="7 8" key="1">
    <citation type="journal article" date="2020" name="Int. J. Syst. Evol. Microbiol.">
        <title>Novel acetic acid bacteria from cider fermentations: Acetobacter conturbans sp. nov. and Acetobacter fallax sp. nov.</title>
        <authorList>
            <person name="Sombolestani A.S."/>
            <person name="Cleenwerck I."/>
            <person name="Cnockaert M."/>
            <person name="Borremans W."/>
            <person name="Wieme A.D."/>
            <person name="De Vuyst L."/>
            <person name="Vandamme P."/>
        </authorList>
    </citation>
    <scope>NUCLEOTIDE SEQUENCE [LARGE SCALE GENOMIC DNA]</scope>
    <source>
        <strain evidence="7 8">LMG 1637</strain>
    </source>
</reference>
<evidence type="ECO:0000313" key="8">
    <source>
        <dbReference type="Proteomes" id="UP000615326"/>
    </source>
</evidence>
<evidence type="ECO:0000256" key="1">
    <source>
        <dbReference type="ARBA" id="ARBA00022630"/>
    </source>
</evidence>
<feature type="domain" description="Acyl-CoA dehydrogenase C-terminal" evidence="6">
    <location>
        <begin position="245"/>
        <end position="379"/>
    </location>
</feature>
<feature type="domain" description="Acyl-CoA oxidase/dehydrogenase middle" evidence="4">
    <location>
        <begin position="135"/>
        <end position="213"/>
    </location>
</feature>
<dbReference type="InterPro" id="IPR036250">
    <property type="entry name" value="AcylCo_DH-like_C"/>
</dbReference>
<protein>
    <submittedName>
        <fullName evidence="7">Acyl-CoA dehydrogenase</fullName>
    </submittedName>
</protein>
<dbReference type="InterPro" id="IPR006091">
    <property type="entry name" value="Acyl-CoA_Oxase/DH_mid-dom"/>
</dbReference>
<dbReference type="EMBL" id="WOSW01000042">
    <property type="protein sequence ID" value="NHO33887.1"/>
    <property type="molecule type" value="Genomic_DNA"/>
</dbReference>
<dbReference type="InterPro" id="IPR013786">
    <property type="entry name" value="AcylCoA_DH/ox_N"/>
</dbReference>
<keyword evidence="1" id="KW-0285">Flavoprotein</keyword>
<evidence type="ECO:0000259" key="4">
    <source>
        <dbReference type="Pfam" id="PF02770"/>
    </source>
</evidence>
<dbReference type="SUPFAM" id="SSF56645">
    <property type="entry name" value="Acyl-CoA dehydrogenase NM domain-like"/>
    <property type="match status" value="1"/>
</dbReference>
<dbReference type="InterPro" id="IPR046373">
    <property type="entry name" value="Acyl-CoA_Oxase/DH_mid-dom_sf"/>
</dbReference>
<accession>A0ABX0KJ19</accession>
<comment type="similarity">
    <text evidence="3">Belongs to the HpaH/HsaA monooxygenase family.</text>
</comment>
<feature type="domain" description="Acyl-CoA dehydrogenase/oxidase N-terminal" evidence="5">
    <location>
        <begin position="26"/>
        <end position="119"/>
    </location>
</feature>
<dbReference type="PANTHER" id="PTHR48083:SF19">
    <property type="entry name" value="FLAVIN-DEPENDENT MONOOXYGENASE, OXYGENASE SUBUNIT HSAA"/>
    <property type="match status" value="1"/>
</dbReference>
<keyword evidence="2" id="KW-0560">Oxidoreductase</keyword>
<dbReference type="Gene3D" id="1.10.540.10">
    <property type="entry name" value="Acyl-CoA dehydrogenase/oxidase, N-terminal domain"/>
    <property type="match status" value="1"/>
</dbReference>
<gene>
    <name evidence="7" type="ORF">GOB84_15270</name>
</gene>
<organism evidence="7 8">
    <name type="scientific">Acetobacter fallax</name>
    <dbReference type="NCBI Taxonomy" id="1737473"/>
    <lineage>
        <taxon>Bacteria</taxon>
        <taxon>Pseudomonadati</taxon>
        <taxon>Pseudomonadota</taxon>
        <taxon>Alphaproteobacteria</taxon>
        <taxon>Acetobacterales</taxon>
        <taxon>Acetobacteraceae</taxon>
        <taxon>Acetobacter</taxon>
    </lineage>
</organism>
<dbReference type="RefSeq" id="WP_173578353.1">
    <property type="nucleotide sequence ID" value="NZ_WOSW01000042.1"/>
</dbReference>
<evidence type="ECO:0000256" key="2">
    <source>
        <dbReference type="ARBA" id="ARBA00023002"/>
    </source>
</evidence>
<dbReference type="InterPro" id="IPR013107">
    <property type="entry name" value="Acyl-CoA_DH_C"/>
</dbReference>
<evidence type="ECO:0000313" key="7">
    <source>
        <dbReference type="EMBL" id="NHO33887.1"/>
    </source>
</evidence>
<evidence type="ECO:0000259" key="5">
    <source>
        <dbReference type="Pfam" id="PF02771"/>
    </source>
</evidence>
<dbReference type="Proteomes" id="UP000615326">
    <property type="component" value="Unassembled WGS sequence"/>
</dbReference>
<dbReference type="InterPro" id="IPR037069">
    <property type="entry name" value="AcylCoA_DH/ox_N_sf"/>
</dbReference>
<dbReference type="Pfam" id="PF02770">
    <property type="entry name" value="Acyl-CoA_dh_M"/>
    <property type="match status" value="1"/>
</dbReference>
<dbReference type="SUPFAM" id="SSF47203">
    <property type="entry name" value="Acyl-CoA dehydrogenase C-terminal domain-like"/>
    <property type="match status" value="1"/>
</dbReference>
<dbReference type="InterPro" id="IPR009100">
    <property type="entry name" value="AcylCoA_DH/oxidase_NM_dom_sf"/>
</dbReference>